<gene>
    <name evidence="1" type="ORF">V6N11_018913</name>
</gene>
<dbReference type="PANTHER" id="PTHR11439:SF463">
    <property type="entry name" value="REVERSE TRANSCRIPTASE TY1_COPIA-TYPE DOMAIN-CONTAINING PROTEIN"/>
    <property type="match status" value="1"/>
</dbReference>
<evidence type="ECO:0000313" key="1">
    <source>
        <dbReference type="EMBL" id="KAK9006576.1"/>
    </source>
</evidence>
<accession>A0ABR2R1E1</accession>
<reference evidence="1 2" key="1">
    <citation type="journal article" date="2024" name="G3 (Bethesda)">
        <title>Genome assembly of Hibiscus sabdariffa L. provides insights into metabolisms of medicinal natural products.</title>
        <authorList>
            <person name="Kim T."/>
        </authorList>
    </citation>
    <scope>NUCLEOTIDE SEQUENCE [LARGE SCALE GENOMIC DNA]</scope>
    <source>
        <strain evidence="1">TK-2024</strain>
        <tissue evidence="1">Old leaves</tissue>
    </source>
</reference>
<sequence>MVEFIGPDMLNFMKKEKNPCKVVDRHAMSSKNGRHSLVVAASSHGLFISKQSTFQLQCFSDSDSAGCPYKRRSTNDYLIFLRKKLASWSSEKQSTIARSSVESEYKAMANTTAELTTFLRELGYPPTQPANLWCDNTNFVSTALRHLLLSFMLILSLH</sequence>
<organism evidence="1 2">
    <name type="scientific">Hibiscus sabdariffa</name>
    <name type="common">roselle</name>
    <dbReference type="NCBI Taxonomy" id="183260"/>
    <lineage>
        <taxon>Eukaryota</taxon>
        <taxon>Viridiplantae</taxon>
        <taxon>Streptophyta</taxon>
        <taxon>Embryophyta</taxon>
        <taxon>Tracheophyta</taxon>
        <taxon>Spermatophyta</taxon>
        <taxon>Magnoliopsida</taxon>
        <taxon>eudicotyledons</taxon>
        <taxon>Gunneridae</taxon>
        <taxon>Pentapetalae</taxon>
        <taxon>rosids</taxon>
        <taxon>malvids</taxon>
        <taxon>Malvales</taxon>
        <taxon>Malvaceae</taxon>
        <taxon>Malvoideae</taxon>
        <taxon>Hibiscus</taxon>
    </lineage>
</organism>
<dbReference type="Proteomes" id="UP001396334">
    <property type="component" value="Unassembled WGS sequence"/>
</dbReference>
<protein>
    <submittedName>
        <fullName evidence="1">Uncharacterized protein</fullName>
    </submittedName>
</protein>
<keyword evidence="2" id="KW-1185">Reference proteome</keyword>
<dbReference type="CDD" id="cd09272">
    <property type="entry name" value="RNase_HI_RT_Ty1"/>
    <property type="match status" value="1"/>
</dbReference>
<proteinExistence type="predicted"/>
<dbReference type="EMBL" id="JBBPBN010000028">
    <property type="protein sequence ID" value="KAK9006576.1"/>
    <property type="molecule type" value="Genomic_DNA"/>
</dbReference>
<name>A0ABR2R1E1_9ROSI</name>
<comment type="caution">
    <text evidence="1">The sequence shown here is derived from an EMBL/GenBank/DDBJ whole genome shotgun (WGS) entry which is preliminary data.</text>
</comment>
<evidence type="ECO:0000313" key="2">
    <source>
        <dbReference type="Proteomes" id="UP001396334"/>
    </source>
</evidence>
<dbReference type="PANTHER" id="PTHR11439">
    <property type="entry name" value="GAG-POL-RELATED RETROTRANSPOSON"/>
    <property type="match status" value="1"/>
</dbReference>